<evidence type="ECO:0000256" key="5">
    <source>
        <dbReference type="SAM" id="MobiDB-lite"/>
    </source>
</evidence>
<feature type="compositionally biased region" description="Polar residues" evidence="5">
    <location>
        <begin position="789"/>
        <end position="803"/>
    </location>
</feature>
<dbReference type="PROSITE" id="PS50021">
    <property type="entry name" value="CH"/>
    <property type="match status" value="1"/>
</dbReference>
<evidence type="ECO:0008006" key="10">
    <source>
        <dbReference type="Google" id="ProtNLM"/>
    </source>
</evidence>
<keyword evidence="2 3" id="KW-0505">Motor protein</keyword>
<dbReference type="PANTHER" id="PTHR47972:SF4">
    <property type="entry name" value="KINESIN-LIKE PROTEIN KIN-14L"/>
    <property type="match status" value="1"/>
</dbReference>
<dbReference type="SUPFAM" id="SSF52540">
    <property type="entry name" value="P-loop containing nucleoside triphosphate hydrolases"/>
    <property type="match status" value="1"/>
</dbReference>
<dbReference type="PANTHER" id="PTHR47972">
    <property type="entry name" value="KINESIN-LIKE PROTEIN KLP-3"/>
    <property type="match status" value="1"/>
</dbReference>
<dbReference type="Proteomes" id="UP000825729">
    <property type="component" value="Unassembled WGS sequence"/>
</dbReference>
<evidence type="ECO:0000256" key="1">
    <source>
        <dbReference type="ARBA" id="ARBA00010899"/>
    </source>
</evidence>
<dbReference type="PRINTS" id="PR00380">
    <property type="entry name" value="KINESINHEAVY"/>
</dbReference>
<dbReference type="FunFam" id="1.10.418.10:FF:000073">
    <property type="entry name" value="Kinesin-like protein KIN-14L"/>
    <property type="match status" value="1"/>
</dbReference>
<feature type="region of interest" description="Disordered" evidence="5">
    <location>
        <begin position="873"/>
        <end position="939"/>
    </location>
</feature>
<keyword evidence="9" id="KW-1185">Reference proteome</keyword>
<feature type="region of interest" description="Disordered" evidence="5">
    <location>
        <begin position="786"/>
        <end position="841"/>
    </location>
</feature>
<dbReference type="InterPro" id="IPR001715">
    <property type="entry name" value="CH_dom"/>
</dbReference>
<dbReference type="PROSITE" id="PS50067">
    <property type="entry name" value="KINESIN_MOTOR_2"/>
    <property type="match status" value="1"/>
</dbReference>
<keyword evidence="3" id="KW-0067">ATP-binding</keyword>
<dbReference type="InterPro" id="IPR027417">
    <property type="entry name" value="P-loop_NTPase"/>
</dbReference>
<proteinExistence type="inferred from homology"/>
<dbReference type="Pfam" id="PF16796">
    <property type="entry name" value="Microtub_bd"/>
    <property type="match status" value="1"/>
</dbReference>
<dbReference type="GO" id="GO:0003777">
    <property type="term" value="F:microtubule motor activity"/>
    <property type="evidence" value="ECO:0007669"/>
    <property type="project" value="InterPro"/>
</dbReference>
<organism evidence="8 9">
    <name type="scientific">Aristolochia fimbriata</name>
    <name type="common">White veined hardy Dutchman's pipe vine</name>
    <dbReference type="NCBI Taxonomy" id="158543"/>
    <lineage>
        <taxon>Eukaryota</taxon>
        <taxon>Viridiplantae</taxon>
        <taxon>Streptophyta</taxon>
        <taxon>Embryophyta</taxon>
        <taxon>Tracheophyta</taxon>
        <taxon>Spermatophyta</taxon>
        <taxon>Magnoliopsida</taxon>
        <taxon>Magnoliidae</taxon>
        <taxon>Piperales</taxon>
        <taxon>Aristolochiaceae</taxon>
        <taxon>Aristolochia</taxon>
    </lineage>
</organism>
<dbReference type="Pfam" id="PF00225">
    <property type="entry name" value="Kinesin"/>
    <property type="match status" value="1"/>
</dbReference>
<evidence type="ECO:0000313" key="8">
    <source>
        <dbReference type="EMBL" id="KAG9458020.1"/>
    </source>
</evidence>
<keyword evidence="3" id="KW-0547">Nucleotide-binding</keyword>
<comment type="similarity">
    <text evidence="1">Belongs to the TRAFAC class myosin-kinesin ATPase superfamily. Kinesin family. KIN-14 subfamily.</text>
</comment>
<evidence type="ECO:0000259" key="6">
    <source>
        <dbReference type="PROSITE" id="PS50021"/>
    </source>
</evidence>
<comment type="caution">
    <text evidence="8">The sequence shown here is derived from an EMBL/GenBank/DDBJ whole genome shotgun (WGS) entry which is preliminary data.</text>
</comment>
<dbReference type="InterPro" id="IPR001752">
    <property type="entry name" value="Kinesin_motor_dom"/>
</dbReference>
<dbReference type="SMART" id="SM00129">
    <property type="entry name" value="KISc"/>
    <property type="match status" value="1"/>
</dbReference>
<feature type="domain" description="Calponin-homology (CH)" evidence="6">
    <location>
        <begin position="23"/>
        <end position="145"/>
    </location>
</feature>
<dbReference type="Gene3D" id="1.10.418.10">
    <property type="entry name" value="Calponin-like domain"/>
    <property type="match status" value="1"/>
</dbReference>
<evidence type="ECO:0000259" key="7">
    <source>
        <dbReference type="PROSITE" id="PS50067"/>
    </source>
</evidence>
<protein>
    <recommendedName>
        <fullName evidence="10">Kinesin-like protein</fullName>
    </recommendedName>
</protein>
<dbReference type="InterPro" id="IPR031852">
    <property type="entry name" value="Vik1/Cik1_MT-bd"/>
</dbReference>
<name>A0AAV7FCW3_ARIFI</name>
<feature type="coiled-coil region" evidence="4">
    <location>
        <begin position="682"/>
        <end position="709"/>
    </location>
</feature>
<dbReference type="Pfam" id="PF00307">
    <property type="entry name" value="CH"/>
    <property type="match status" value="1"/>
</dbReference>
<gene>
    <name evidence="8" type="ORF">H6P81_002528</name>
</gene>
<accession>A0AAV7FCW3</accession>
<dbReference type="EMBL" id="JAINDJ010000002">
    <property type="protein sequence ID" value="KAG9458020.1"/>
    <property type="molecule type" value="Genomic_DNA"/>
</dbReference>
<keyword evidence="4" id="KW-0175">Coiled coil</keyword>
<dbReference type="InterPro" id="IPR027640">
    <property type="entry name" value="Kinesin-like_fam"/>
</dbReference>
<dbReference type="GO" id="GO:0008017">
    <property type="term" value="F:microtubule binding"/>
    <property type="evidence" value="ECO:0007669"/>
    <property type="project" value="InterPro"/>
</dbReference>
<dbReference type="InterPro" id="IPR036872">
    <property type="entry name" value="CH_dom_sf"/>
</dbReference>
<feature type="coiled-coil region" evidence="4">
    <location>
        <begin position="310"/>
        <end position="351"/>
    </location>
</feature>
<dbReference type="SUPFAM" id="SSF47576">
    <property type="entry name" value="Calponin-homology domain, CH-domain"/>
    <property type="match status" value="1"/>
</dbReference>
<dbReference type="AlphaFoldDB" id="A0AAV7FCW3"/>
<evidence type="ECO:0000256" key="3">
    <source>
        <dbReference type="PROSITE-ProRule" id="PRU00283"/>
    </source>
</evidence>
<dbReference type="Gene3D" id="3.40.850.10">
    <property type="entry name" value="Kinesin motor domain"/>
    <property type="match status" value="2"/>
</dbReference>
<evidence type="ECO:0000313" key="9">
    <source>
        <dbReference type="Proteomes" id="UP000825729"/>
    </source>
</evidence>
<dbReference type="GO" id="GO:0007018">
    <property type="term" value="P:microtubule-based movement"/>
    <property type="evidence" value="ECO:0007669"/>
    <property type="project" value="InterPro"/>
</dbReference>
<evidence type="ECO:0000256" key="2">
    <source>
        <dbReference type="ARBA" id="ARBA00023175"/>
    </source>
</evidence>
<evidence type="ECO:0000256" key="4">
    <source>
        <dbReference type="SAM" id="Coils"/>
    </source>
</evidence>
<feature type="binding site" evidence="3">
    <location>
        <begin position="468"/>
        <end position="475"/>
    </location>
    <ligand>
        <name>ATP</name>
        <dbReference type="ChEBI" id="CHEBI:30616"/>
    </ligand>
</feature>
<feature type="domain" description="Kinesin motor" evidence="7">
    <location>
        <begin position="386"/>
        <end position="675"/>
    </location>
</feature>
<sequence>MEDHSRTEFHDSHLASRKAEEAAWRRFQAAKWLDSMVGPLGLSEKPSEGEFLSCVRSGLVLCNTINKIQPGSVLKVVENHAPLLYPDTQLLTAYQYFENVRNFLLAVQELKLPAFEASDLERDTFEAGSTAKIVDCILAFKSYHEWKQCVESGNGPWKYARSPLVSYSSNRIQSHVAITNSLNARRLLDMSAASSEKQSLRESKDQKLNNYNDLVGLLVKALTDSLLNSKENIDLSILSSYRHGNVEALSKVILSCLKSGELNSCPEFKSILEGLFGMKNCSTTLESSPLENSFSISMDKRCNAILGKRNNHHRQILEEQEKELMELKTLLERTKKEFQALQCQLQKDLMQLENQVQGMSAAALGYHRVLKDNANLYNALQDLKGNIRVFCRIRPAMESGSRSIIDFKGDDGSLIIIDPLKESKEAYKMFQFNRIFGPNSTQEEVFNDIQPLIRSVMHGYNVCIFSYGQTGSGKTHTMSGPSCGLLKDMGINYMALNDLFQLTQSRTYMGSDGLKLPDANIHLVCSTMDILNLIKLGERNRLDCSTASNNRSSRSHSIWTVHVQGRDTSGNAIRSSLHLVDLAGSQRVDEAEVTGERLKEAQHVNESLSCLGDVLTALARKSSHIPYTNSKLTQILQNSLGGRAKTLMLAHVNPEADHYRETISTMEFMQKVSSVELGAARLNKERCDVLKLKEQVAKLKKEIAKRDAETLNARDVRTPLKATKGKNDFTPKRSSIENQSMHESIKHTPKSRMSPVNGGRRLSLEGSKNESQGRYIQDVMNDVCLRSGGSKTDSVTGPSSEAGHQQGLRPSDHRMRISTQSIKSPGQSHTPNCSSTAKKGLHFRRSLQTIGKFISGSDKGIQHELKISPISVGSTHIESKSPIKAHARASRRQSLTGVPAEPSRRASLGGNSHSHLDKNRNARTPPPVHHSSLIAKRWL</sequence>
<dbReference type="GO" id="GO:0015630">
    <property type="term" value="C:microtubule cytoskeleton"/>
    <property type="evidence" value="ECO:0007669"/>
    <property type="project" value="TreeGrafter"/>
</dbReference>
<feature type="compositionally biased region" description="Basic and acidic residues" evidence="5">
    <location>
        <begin position="725"/>
        <end position="735"/>
    </location>
</feature>
<feature type="compositionally biased region" description="Polar residues" evidence="5">
    <location>
        <begin position="817"/>
        <end position="837"/>
    </location>
</feature>
<dbReference type="InterPro" id="IPR036961">
    <property type="entry name" value="Kinesin_motor_dom_sf"/>
</dbReference>
<reference evidence="8 9" key="1">
    <citation type="submission" date="2021-07" db="EMBL/GenBank/DDBJ databases">
        <title>The Aristolochia fimbriata genome: insights into angiosperm evolution, floral development and chemical biosynthesis.</title>
        <authorList>
            <person name="Jiao Y."/>
        </authorList>
    </citation>
    <scope>NUCLEOTIDE SEQUENCE [LARGE SCALE GENOMIC DNA]</scope>
    <source>
        <strain evidence="8">IBCAS-2021</strain>
        <tissue evidence="8">Leaf</tissue>
    </source>
</reference>
<dbReference type="CDD" id="cd21203">
    <property type="entry name" value="CH_AtKIN14-like"/>
    <property type="match status" value="1"/>
</dbReference>
<dbReference type="GO" id="GO:0005524">
    <property type="term" value="F:ATP binding"/>
    <property type="evidence" value="ECO:0007669"/>
    <property type="project" value="UniProtKB-UniRule"/>
</dbReference>
<feature type="region of interest" description="Disordered" evidence="5">
    <location>
        <begin position="722"/>
        <end position="773"/>
    </location>
</feature>